<dbReference type="RefSeq" id="WP_378590148.1">
    <property type="nucleotide sequence ID" value="NZ_JBHSKD010000011.1"/>
</dbReference>
<sequence>MPELHELRYSECEALLRAGVTGRVAFVEDGGRPVIVPVNYAVVGNAIVIRTSPYSLLGTHARNTPMAFEVDQFDYVNHRGWSVLARGTSKVIKHEDEIEEVRRVWEPQPWAGGSRSMWVRLRWDDLTGRRLGEGWDPLQGTPVRRSL</sequence>
<dbReference type="InterPro" id="IPR024747">
    <property type="entry name" value="Pyridox_Oxase-rel"/>
</dbReference>
<accession>A0ABW0BJQ6</accession>
<dbReference type="InterPro" id="IPR012349">
    <property type="entry name" value="Split_barrel_FMN-bd"/>
</dbReference>
<dbReference type="EMBL" id="JBHSKD010000011">
    <property type="protein sequence ID" value="MFC5177267.1"/>
    <property type="molecule type" value="Genomic_DNA"/>
</dbReference>
<keyword evidence="2" id="KW-1185">Reference proteome</keyword>
<evidence type="ECO:0000313" key="1">
    <source>
        <dbReference type="EMBL" id="MFC5177267.1"/>
    </source>
</evidence>
<name>A0ABW0BJQ6_9ACTN</name>
<dbReference type="Pfam" id="PF12900">
    <property type="entry name" value="Pyridox_ox_2"/>
    <property type="match status" value="1"/>
</dbReference>
<organism evidence="1 2">
    <name type="scientific">Nocardioides taihuensis</name>
    <dbReference type="NCBI Taxonomy" id="1835606"/>
    <lineage>
        <taxon>Bacteria</taxon>
        <taxon>Bacillati</taxon>
        <taxon>Actinomycetota</taxon>
        <taxon>Actinomycetes</taxon>
        <taxon>Propionibacteriales</taxon>
        <taxon>Nocardioidaceae</taxon>
        <taxon>Nocardioides</taxon>
    </lineage>
</organism>
<comment type="caution">
    <text evidence="1">The sequence shown here is derived from an EMBL/GenBank/DDBJ whole genome shotgun (WGS) entry which is preliminary data.</text>
</comment>
<dbReference type="SUPFAM" id="SSF50475">
    <property type="entry name" value="FMN-binding split barrel"/>
    <property type="match status" value="1"/>
</dbReference>
<dbReference type="Proteomes" id="UP001596087">
    <property type="component" value="Unassembled WGS sequence"/>
</dbReference>
<protein>
    <submittedName>
        <fullName evidence="1">Pyridoxamine 5'-phosphate oxidase family protein</fullName>
    </submittedName>
</protein>
<reference evidence="2" key="1">
    <citation type="journal article" date="2019" name="Int. J. Syst. Evol. Microbiol.">
        <title>The Global Catalogue of Microorganisms (GCM) 10K type strain sequencing project: providing services to taxonomists for standard genome sequencing and annotation.</title>
        <authorList>
            <consortium name="The Broad Institute Genomics Platform"/>
            <consortium name="The Broad Institute Genome Sequencing Center for Infectious Disease"/>
            <person name="Wu L."/>
            <person name="Ma J."/>
        </authorList>
    </citation>
    <scope>NUCLEOTIDE SEQUENCE [LARGE SCALE GENOMIC DNA]</scope>
    <source>
        <strain evidence="2">DFY41</strain>
    </source>
</reference>
<evidence type="ECO:0000313" key="2">
    <source>
        <dbReference type="Proteomes" id="UP001596087"/>
    </source>
</evidence>
<proteinExistence type="predicted"/>
<dbReference type="Gene3D" id="2.30.110.10">
    <property type="entry name" value="Electron Transport, Fmn-binding Protein, Chain A"/>
    <property type="match status" value="1"/>
</dbReference>
<gene>
    <name evidence="1" type="ORF">ACFPGP_11330</name>
</gene>